<dbReference type="InterPro" id="IPR005202">
    <property type="entry name" value="TF_GRAS"/>
</dbReference>
<feature type="region of interest" description="SAW" evidence="5">
    <location>
        <begin position="533"/>
        <end position="606"/>
    </location>
</feature>
<accession>A0A1S3UXU7</accession>
<dbReference type="KEGG" id="vra:106769615"/>
<organism evidence="7 8">
    <name type="scientific">Vigna radiata var. radiata</name>
    <name type="common">Mung bean</name>
    <name type="synonym">Phaseolus aureus</name>
    <dbReference type="NCBI Taxonomy" id="3916"/>
    <lineage>
        <taxon>Eukaryota</taxon>
        <taxon>Viridiplantae</taxon>
        <taxon>Streptophyta</taxon>
        <taxon>Embryophyta</taxon>
        <taxon>Tracheophyta</taxon>
        <taxon>Spermatophyta</taxon>
        <taxon>Magnoliopsida</taxon>
        <taxon>eudicotyledons</taxon>
        <taxon>Gunneridae</taxon>
        <taxon>Pentapetalae</taxon>
        <taxon>rosids</taxon>
        <taxon>fabids</taxon>
        <taxon>Fabales</taxon>
        <taxon>Fabaceae</taxon>
        <taxon>Papilionoideae</taxon>
        <taxon>50 kb inversion clade</taxon>
        <taxon>NPAAA clade</taxon>
        <taxon>indigoferoid/millettioid clade</taxon>
        <taxon>Phaseoleae</taxon>
        <taxon>Vigna</taxon>
    </lineage>
</organism>
<name>A0A1S3UXU7_VIGRR</name>
<evidence type="ECO:0000256" key="6">
    <source>
        <dbReference type="SAM" id="MobiDB-lite"/>
    </source>
</evidence>
<dbReference type="STRING" id="3916.A0A1S3UXU7"/>
<dbReference type="PROSITE" id="PS50985">
    <property type="entry name" value="GRAS"/>
    <property type="match status" value="1"/>
</dbReference>
<keyword evidence="4" id="KW-0539">Nucleus</keyword>
<dbReference type="PANTHER" id="PTHR31636">
    <property type="entry name" value="OSJNBA0084A10.13 PROTEIN-RELATED"/>
    <property type="match status" value="1"/>
</dbReference>
<dbReference type="GO" id="GO:0005634">
    <property type="term" value="C:nucleus"/>
    <property type="evidence" value="ECO:0007669"/>
    <property type="project" value="UniProtKB-SubCell"/>
</dbReference>
<gene>
    <name evidence="8" type="primary">LOC106769615</name>
</gene>
<evidence type="ECO:0000256" key="3">
    <source>
        <dbReference type="ARBA" id="ARBA00023163"/>
    </source>
</evidence>
<comment type="subcellular location">
    <subcellularLocation>
        <location evidence="1">Nucleus</location>
    </subcellularLocation>
</comment>
<sequence length="606" mass="67197">MSPPGLPAAGPSDFYGAATGFPTQSMAVPPTINNHPATTHQSLYPSQKPSIMLHPSSHIPKHQTSSLTGKRTLAEFQTHNLSNTISNNLLVSNNNNQLLTNYQFRSVKPRTFQHNQFSTFSPEFSPELSALPSHRYGASLLHHIRPNYVNAQPVTTSILSHTNFSPVQSRLAATREMEKNLIDHRLQELEKELLEDNDDDQGDAVSVVTTSEWSHTIQNLITPPKHVSSSPSSSTTSSNSSAESISVIQSLTEVAKAISEGRVEVATQILTRLSQNSDQGFVNCMVSALKSRMSHVEYPPPVEELFGREHTESTQLLFEHSLFFRVALMVANIAILESAFENKTENPKLCVVDFDIGNGKQYASLLHELSLRRKGSPAVVKIIAVTENSADEKMSSAGVMLGRLAEQLGIGFKFKVLTRRIAELTRESLGCDADEVLAVNFAFRLYKMPDESVSTENPRDELLRRVKTLAPRVVTLVEQESNTNTAPFVARVAESCAYYGALFDSLETTMARENSWRIKMEEGLSRKIANTVACEGRERVERCEVFGKWRARMDMAGFRLKPLSQRVAESIKERLGGENRVTVKVEKGGICFGWMGRTLTVASAWC</sequence>
<feature type="compositionally biased region" description="Low complexity" evidence="6">
    <location>
        <begin position="228"/>
        <end position="242"/>
    </location>
</feature>
<feature type="region of interest" description="Leucine repeat II (LRII)" evidence="5">
    <location>
        <begin position="396"/>
        <end position="428"/>
    </location>
</feature>
<evidence type="ECO:0000313" key="7">
    <source>
        <dbReference type="Proteomes" id="UP000087766"/>
    </source>
</evidence>
<keyword evidence="3" id="KW-0804">Transcription</keyword>
<dbReference type="AlphaFoldDB" id="A0A1S3UXU7"/>
<evidence type="ECO:0000256" key="5">
    <source>
        <dbReference type="PROSITE-ProRule" id="PRU01191"/>
    </source>
</evidence>
<evidence type="ECO:0000256" key="4">
    <source>
        <dbReference type="ARBA" id="ARBA00023242"/>
    </source>
</evidence>
<reference evidence="8" key="2">
    <citation type="submission" date="2025-08" db="UniProtKB">
        <authorList>
            <consortium name="RefSeq"/>
        </authorList>
    </citation>
    <scope>IDENTIFICATION</scope>
    <source>
        <tissue evidence="8">Leaf</tissue>
    </source>
</reference>
<proteinExistence type="inferred from homology"/>
<dbReference type="Pfam" id="PF03514">
    <property type="entry name" value="GRAS"/>
    <property type="match status" value="1"/>
</dbReference>
<reference evidence="7" key="1">
    <citation type="journal article" date="2014" name="Nat. Commun.">
        <title>Genome sequence of mungbean and insights into evolution within Vigna species.</title>
        <authorList>
            <person name="Kang Y.J."/>
            <person name="Kim S.K."/>
            <person name="Kim M.Y."/>
            <person name="Lestari P."/>
            <person name="Kim K.H."/>
            <person name="Ha B.K."/>
            <person name="Jun T.H."/>
            <person name="Hwang W.J."/>
            <person name="Lee T."/>
            <person name="Lee J."/>
            <person name="Shim S."/>
            <person name="Yoon M.Y."/>
            <person name="Jang Y.E."/>
            <person name="Han K.S."/>
            <person name="Taeprayoon P."/>
            <person name="Yoon N."/>
            <person name="Somta P."/>
            <person name="Tanya P."/>
            <person name="Kim K.S."/>
            <person name="Gwag J.G."/>
            <person name="Moon J.K."/>
            <person name="Lee Y.H."/>
            <person name="Park B.S."/>
            <person name="Bombarely A."/>
            <person name="Doyle J.J."/>
            <person name="Jackson S.A."/>
            <person name="Schafleitner R."/>
            <person name="Srinives P."/>
            <person name="Varshney R.K."/>
            <person name="Lee S.H."/>
        </authorList>
    </citation>
    <scope>NUCLEOTIDE SEQUENCE [LARGE SCALE GENOMIC DNA]</scope>
    <source>
        <strain evidence="7">cv. VC1973A</strain>
    </source>
</reference>
<feature type="region of interest" description="Disordered" evidence="6">
    <location>
        <begin position="219"/>
        <end position="242"/>
    </location>
</feature>
<evidence type="ECO:0000256" key="2">
    <source>
        <dbReference type="ARBA" id="ARBA00023015"/>
    </source>
</evidence>
<keyword evidence="2" id="KW-0805">Transcription regulation</keyword>
<dbReference type="OrthoDB" id="677896at2759"/>
<protein>
    <submittedName>
        <fullName evidence="8">Scarecrow-like protein 8</fullName>
    </submittedName>
</protein>
<dbReference type="RefSeq" id="XP_014510787.1">
    <property type="nucleotide sequence ID" value="XM_014655301.2"/>
</dbReference>
<dbReference type="GeneID" id="106769615"/>
<comment type="caution">
    <text evidence="5">Lacks conserved residue(s) required for the propagation of feature annotation.</text>
</comment>
<keyword evidence="7" id="KW-1185">Reference proteome</keyword>
<comment type="similarity">
    <text evidence="5">Belongs to the GRAS family.</text>
</comment>
<evidence type="ECO:0000256" key="1">
    <source>
        <dbReference type="ARBA" id="ARBA00004123"/>
    </source>
</evidence>
<dbReference type="Proteomes" id="UP000087766">
    <property type="component" value="Chromosome 8"/>
</dbReference>
<evidence type="ECO:0000313" key="8">
    <source>
        <dbReference type="RefSeq" id="XP_014510787.1"/>
    </source>
</evidence>